<gene>
    <name evidence="2" type="ORF">RMSM_05183</name>
</gene>
<reference evidence="2 3" key="1">
    <citation type="journal article" date="2013" name="Mar. Genomics">
        <title>Expression of sulfatases in Rhodopirellula baltica and the diversity of sulfatases in the genus Rhodopirellula.</title>
        <authorList>
            <person name="Wegner C.E."/>
            <person name="Richter-Heitmann T."/>
            <person name="Klindworth A."/>
            <person name="Klockow C."/>
            <person name="Richter M."/>
            <person name="Achstetter T."/>
            <person name="Glockner F.O."/>
            <person name="Harder J."/>
        </authorList>
    </citation>
    <scope>NUCLEOTIDE SEQUENCE [LARGE SCALE GENOMIC DNA]</scope>
    <source>
        <strain evidence="2 3">SM1</strain>
    </source>
</reference>
<dbReference type="InterPro" id="IPR006342">
    <property type="entry name" value="FkbM_mtfrase"/>
</dbReference>
<dbReference type="Pfam" id="PF05050">
    <property type="entry name" value="Methyltransf_21"/>
    <property type="match status" value="1"/>
</dbReference>
<dbReference type="CDD" id="cd02440">
    <property type="entry name" value="AdoMet_MTases"/>
    <property type="match status" value="1"/>
</dbReference>
<dbReference type="EMBL" id="ANOG01000737">
    <property type="protein sequence ID" value="EMI17897.1"/>
    <property type="molecule type" value="Genomic_DNA"/>
</dbReference>
<name>M5RR86_9BACT</name>
<dbReference type="Proteomes" id="UP000011991">
    <property type="component" value="Unassembled WGS sequence"/>
</dbReference>
<protein>
    <submittedName>
        <fullName evidence="2">Methyltransferase FkbM family</fullName>
    </submittedName>
</protein>
<dbReference type="Gene3D" id="3.40.50.150">
    <property type="entry name" value="Vaccinia Virus protein VP39"/>
    <property type="match status" value="1"/>
</dbReference>
<keyword evidence="2" id="KW-0808">Transferase</keyword>
<dbReference type="InterPro" id="IPR029063">
    <property type="entry name" value="SAM-dependent_MTases_sf"/>
</dbReference>
<dbReference type="SUPFAM" id="SSF53335">
    <property type="entry name" value="S-adenosyl-L-methionine-dependent methyltransferases"/>
    <property type="match status" value="1"/>
</dbReference>
<dbReference type="AlphaFoldDB" id="M5RR86"/>
<organism evidence="2 3">
    <name type="scientific">Rhodopirellula maiorica SM1</name>
    <dbReference type="NCBI Taxonomy" id="1265738"/>
    <lineage>
        <taxon>Bacteria</taxon>
        <taxon>Pseudomonadati</taxon>
        <taxon>Planctomycetota</taxon>
        <taxon>Planctomycetia</taxon>
        <taxon>Pirellulales</taxon>
        <taxon>Pirellulaceae</taxon>
        <taxon>Novipirellula</taxon>
    </lineage>
</organism>
<dbReference type="GO" id="GO:0032259">
    <property type="term" value="P:methylation"/>
    <property type="evidence" value="ECO:0007669"/>
    <property type="project" value="UniProtKB-KW"/>
</dbReference>
<dbReference type="NCBIfam" id="TIGR01444">
    <property type="entry name" value="fkbM_fam"/>
    <property type="match status" value="1"/>
</dbReference>
<dbReference type="PATRIC" id="fig|1265738.3.peg.5209"/>
<keyword evidence="2" id="KW-0489">Methyltransferase</keyword>
<sequence>MLRVIPSGTILPILSGPLRGTSWIVGAGTNGCWIGTYERDKQQVFTDAATAGATVFDVGANVGFYTLLAARCVGKDGFVHCFEPFPENLRTLRQHLELNPCQNVTVHEAAVSDRSGTYRFASGDCPETGKLDEHGDVEVQVIQIDEETSSGRIPYPDVVKIDVEGAESKVLLGARETLLSRQPILLVAIHGSSMLREVQAIIKDFRYEVEVESSKAPGMYEIYARPQKHRPSTMSPLTTDVQRR</sequence>
<dbReference type="GO" id="GO:0008168">
    <property type="term" value="F:methyltransferase activity"/>
    <property type="evidence" value="ECO:0007669"/>
    <property type="project" value="UniProtKB-KW"/>
</dbReference>
<evidence type="ECO:0000313" key="2">
    <source>
        <dbReference type="EMBL" id="EMI17897.1"/>
    </source>
</evidence>
<dbReference type="InterPro" id="IPR052514">
    <property type="entry name" value="SAM-dependent_MTase"/>
</dbReference>
<dbReference type="PANTHER" id="PTHR34203">
    <property type="entry name" value="METHYLTRANSFERASE, FKBM FAMILY PROTEIN"/>
    <property type="match status" value="1"/>
</dbReference>
<comment type="caution">
    <text evidence="2">The sequence shown here is derived from an EMBL/GenBank/DDBJ whole genome shotgun (WGS) entry which is preliminary data.</text>
</comment>
<proteinExistence type="predicted"/>
<feature type="domain" description="Methyltransferase FkbM" evidence="1">
    <location>
        <begin position="57"/>
        <end position="207"/>
    </location>
</feature>
<evidence type="ECO:0000313" key="3">
    <source>
        <dbReference type="Proteomes" id="UP000011991"/>
    </source>
</evidence>
<dbReference type="PANTHER" id="PTHR34203:SF15">
    <property type="entry name" value="SLL1173 PROTEIN"/>
    <property type="match status" value="1"/>
</dbReference>
<keyword evidence="3" id="KW-1185">Reference proteome</keyword>
<accession>M5RR86</accession>
<evidence type="ECO:0000259" key="1">
    <source>
        <dbReference type="Pfam" id="PF05050"/>
    </source>
</evidence>